<feature type="domain" description="Glycosyl transferase family 1" evidence="1">
    <location>
        <begin position="182"/>
        <end position="343"/>
    </location>
</feature>
<evidence type="ECO:0000259" key="1">
    <source>
        <dbReference type="Pfam" id="PF00534"/>
    </source>
</evidence>
<evidence type="ECO:0008006" key="5">
    <source>
        <dbReference type="Google" id="ProtNLM"/>
    </source>
</evidence>
<dbReference type="AlphaFoldDB" id="A0A0S7XWV1"/>
<dbReference type="Gene3D" id="3.40.50.2000">
    <property type="entry name" value="Glycogen Phosphorylase B"/>
    <property type="match status" value="2"/>
</dbReference>
<proteinExistence type="predicted"/>
<dbReference type="InterPro" id="IPR028098">
    <property type="entry name" value="Glyco_trans_4-like_N"/>
</dbReference>
<dbReference type="PANTHER" id="PTHR45947:SF3">
    <property type="entry name" value="SULFOQUINOVOSYL TRANSFERASE SQD2"/>
    <property type="match status" value="1"/>
</dbReference>
<dbReference type="Proteomes" id="UP000051861">
    <property type="component" value="Unassembled WGS sequence"/>
</dbReference>
<dbReference type="Pfam" id="PF13439">
    <property type="entry name" value="Glyco_transf_4"/>
    <property type="match status" value="1"/>
</dbReference>
<dbReference type="EMBL" id="LIZX01000068">
    <property type="protein sequence ID" value="KPJ66977.1"/>
    <property type="molecule type" value="Genomic_DNA"/>
</dbReference>
<gene>
    <name evidence="3" type="ORF">AMJ44_07580</name>
</gene>
<dbReference type="GO" id="GO:0016757">
    <property type="term" value="F:glycosyltransferase activity"/>
    <property type="evidence" value="ECO:0007669"/>
    <property type="project" value="InterPro"/>
</dbReference>
<protein>
    <recommendedName>
        <fullName evidence="5">Glycosyl transferase family 1</fullName>
    </recommendedName>
</protein>
<accession>A0A0S7XWV1</accession>
<feature type="domain" description="Glycosyltransferase subfamily 4-like N-terminal" evidence="2">
    <location>
        <begin position="15"/>
        <end position="168"/>
    </location>
</feature>
<evidence type="ECO:0000259" key="2">
    <source>
        <dbReference type="Pfam" id="PF13439"/>
    </source>
</evidence>
<dbReference type="InterPro" id="IPR050194">
    <property type="entry name" value="Glycosyltransferase_grp1"/>
</dbReference>
<comment type="caution">
    <text evidence="3">The sequence shown here is derived from an EMBL/GenBank/DDBJ whole genome shotgun (WGS) entry which is preliminary data.</text>
</comment>
<sequence length="368" mass="40955">MYRVLYIENSGDIAGGGLISFLKLLENIDRTLIEPMLVCPFSGNLVSRVEEMDMPVKVLSMDSPKKNPIKFLGSVHKLRRLMRSMKVDLVHTNTSRSTLYAGLAAKPLGLPVIWHVRVIESEGWYDRFLSGLCHKLIVVSKAVEKRFNWLLSKNPEKVAVIHNGVDLREFCPIISGDGVRSEFNLKPNVPVAGVVGNLLVWKGQEYFIRAASEVRKVIPSAMFLIVGDGECRHDLESSSEKLGIRDKVIFTGRRFDIPKVMAAMNVVVHSSITPEPFARVILEAMAMGKPVVAMNEGGVPEVIKDGVNGISIAPRNASLMAQKIIGLLDDKDKAKKMGKEARKCIEEHFSIEANVKKIQKEYLQILKV</sequence>
<name>A0A0S7XWV1_UNCSA</name>
<evidence type="ECO:0000313" key="3">
    <source>
        <dbReference type="EMBL" id="KPJ66977.1"/>
    </source>
</evidence>
<organism evidence="3 4">
    <name type="scientific">candidate division WOR-1 bacterium DG_54_3</name>
    <dbReference type="NCBI Taxonomy" id="1703775"/>
    <lineage>
        <taxon>Bacteria</taxon>
        <taxon>Bacillati</taxon>
        <taxon>Saganbacteria</taxon>
    </lineage>
</organism>
<dbReference type="PANTHER" id="PTHR45947">
    <property type="entry name" value="SULFOQUINOVOSYL TRANSFERASE SQD2"/>
    <property type="match status" value="1"/>
</dbReference>
<dbReference type="SUPFAM" id="SSF53756">
    <property type="entry name" value="UDP-Glycosyltransferase/glycogen phosphorylase"/>
    <property type="match status" value="1"/>
</dbReference>
<evidence type="ECO:0000313" key="4">
    <source>
        <dbReference type="Proteomes" id="UP000051861"/>
    </source>
</evidence>
<dbReference type="Pfam" id="PF00534">
    <property type="entry name" value="Glycos_transf_1"/>
    <property type="match status" value="1"/>
</dbReference>
<reference evidence="3 4" key="1">
    <citation type="journal article" date="2015" name="Microbiome">
        <title>Genomic resolution of linkages in carbon, nitrogen, and sulfur cycling among widespread estuary sediment bacteria.</title>
        <authorList>
            <person name="Baker B.J."/>
            <person name="Lazar C.S."/>
            <person name="Teske A.P."/>
            <person name="Dick G.J."/>
        </authorList>
    </citation>
    <scope>NUCLEOTIDE SEQUENCE [LARGE SCALE GENOMIC DNA]</scope>
    <source>
        <strain evidence="3">DG_54_3</strain>
    </source>
</reference>
<dbReference type="InterPro" id="IPR001296">
    <property type="entry name" value="Glyco_trans_1"/>
</dbReference>